<reference evidence="2 3" key="1">
    <citation type="submission" date="2021-11" db="EMBL/GenBank/DDBJ databases">
        <title>Aliifidinibius sp. nov., a new bacterium isolated from saline soil.</title>
        <authorList>
            <person name="Galisteo C."/>
            <person name="De La Haba R."/>
            <person name="Sanchez-Porro C."/>
            <person name="Ventosa A."/>
        </authorList>
    </citation>
    <scope>NUCLEOTIDE SEQUENCE [LARGE SCALE GENOMIC DNA]</scope>
    <source>
        <strain evidence="2 3">KACC 190600</strain>
    </source>
</reference>
<accession>A0ABT3PVF4</accession>
<dbReference type="Gene3D" id="2.60.40.10">
    <property type="entry name" value="Immunoglobulins"/>
    <property type="match status" value="1"/>
</dbReference>
<dbReference type="InterPro" id="IPR013783">
    <property type="entry name" value="Ig-like_fold"/>
</dbReference>
<keyword evidence="3" id="KW-1185">Reference proteome</keyword>
<name>A0ABT3PVF4_9BACT</name>
<comment type="caution">
    <text evidence="2">The sequence shown here is derived from an EMBL/GenBank/DDBJ whole genome shotgun (WGS) entry which is preliminary data.</text>
</comment>
<feature type="domain" description="YtkA-like" evidence="1">
    <location>
        <begin position="50"/>
        <end position="121"/>
    </location>
</feature>
<gene>
    <name evidence="2" type="ORF">LQ318_02820</name>
</gene>
<evidence type="ECO:0000313" key="3">
    <source>
        <dbReference type="Proteomes" id="UP001207337"/>
    </source>
</evidence>
<dbReference type="EMBL" id="JAJNDC010000001">
    <property type="protein sequence ID" value="MCW9711827.1"/>
    <property type="molecule type" value="Genomic_DNA"/>
</dbReference>
<proteinExistence type="predicted"/>
<protein>
    <submittedName>
        <fullName evidence="2">FixH family protein</fullName>
    </submittedName>
</protein>
<evidence type="ECO:0000313" key="2">
    <source>
        <dbReference type="EMBL" id="MCW9711827.1"/>
    </source>
</evidence>
<dbReference type="Pfam" id="PF13115">
    <property type="entry name" value="YtkA"/>
    <property type="match status" value="1"/>
</dbReference>
<dbReference type="InterPro" id="IPR032693">
    <property type="entry name" value="YtkA-like_dom"/>
</dbReference>
<dbReference type="PROSITE" id="PS51257">
    <property type="entry name" value="PROKAR_LIPOPROTEIN"/>
    <property type="match status" value="1"/>
</dbReference>
<evidence type="ECO:0000259" key="1">
    <source>
        <dbReference type="Pfam" id="PF13115"/>
    </source>
</evidence>
<dbReference type="RefSeq" id="WP_265787346.1">
    <property type="nucleotide sequence ID" value="NZ_BAABRS010000001.1"/>
</dbReference>
<organism evidence="2 3">
    <name type="scientific">Fodinibius salicampi</name>
    <dbReference type="NCBI Taxonomy" id="1920655"/>
    <lineage>
        <taxon>Bacteria</taxon>
        <taxon>Pseudomonadati</taxon>
        <taxon>Balneolota</taxon>
        <taxon>Balneolia</taxon>
        <taxon>Balneolales</taxon>
        <taxon>Balneolaceae</taxon>
        <taxon>Fodinibius</taxon>
    </lineage>
</organism>
<sequence>MYRCIYSNHWSENYSQVLGLLFLLLLFGSLTAGCASNAEKHSDISLSWEVEPDPPRVGRTTMDITLTDSTNQLIKGAKVELQGNMSHPGMKPVVVTAEEVKPGHYSADFDFTMGGDWFFIITSTLSDKRVVEREITIPGVRSKE</sequence>
<dbReference type="Proteomes" id="UP001207337">
    <property type="component" value="Unassembled WGS sequence"/>
</dbReference>